<keyword evidence="7" id="KW-0963">Cytoplasm</keyword>
<dbReference type="GO" id="GO:0003777">
    <property type="term" value="F:microtubule motor activity"/>
    <property type="evidence" value="ECO:0007669"/>
    <property type="project" value="InterPro"/>
</dbReference>
<evidence type="ECO:0000256" key="2">
    <source>
        <dbReference type="ARBA" id="ARBA00022701"/>
    </source>
</evidence>
<evidence type="ECO:0000256" key="5">
    <source>
        <dbReference type="ARBA" id="ARBA00023054"/>
    </source>
</evidence>
<feature type="region of interest" description="Disordered" evidence="10">
    <location>
        <begin position="725"/>
        <end position="753"/>
    </location>
</feature>
<organism evidence="12">
    <name type="scientific">Phallusia mammillata</name>
    <dbReference type="NCBI Taxonomy" id="59560"/>
    <lineage>
        <taxon>Eukaryota</taxon>
        <taxon>Metazoa</taxon>
        <taxon>Chordata</taxon>
        <taxon>Tunicata</taxon>
        <taxon>Ascidiacea</taxon>
        <taxon>Phlebobranchia</taxon>
        <taxon>Ascidiidae</taxon>
        <taxon>Phallusia</taxon>
    </lineage>
</organism>
<keyword evidence="5" id="KW-0175">Coiled coil</keyword>
<dbReference type="PROSITE" id="PS50067">
    <property type="entry name" value="KINESIN_MOTOR_2"/>
    <property type="match status" value="1"/>
</dbReference>
<keyword evidence="4 8" id="KW-0067">ATP-binding</keyword>
<accession>A0A6F9DGQ3</accession>
<dbReference type="GO" id="GO:0005524">
    <property type="term" value="F:ATP binding"/>
    <property type="evidence" value="ECO:0007669"/>
    <property type="project" value="UniProtKB-UniRule"/>
</dbReference>
<comment type="subcellular location">
    <subcellularLocation>
        <location evidence="1">Cytoplasm</location>
        <location evidence="1">Cytoskeleton</location>
    </subcellularLocation>
</comment>
<dbReference type="InterPro" id="IPR027640">
    <property type="entry name" value="Kinesin-like_fam"/>
</dbReference>
<dbReference type="InterPro" id="IPR001752">
    <property type="entry name" value="Kinesin_motor_dom"/>
</dbReference>
<dbReference type="GO" id="GO:0008017">
    <property type="term" value="F:microtubule binding"/>
    <property type="evidence" value="ECO:0007669"/>
    <property type="project" value="InterPro"/>
</dbReference>
<evidence type="ECO:0000256" key="1">
    <source>
        <dbReference type="ARBA" id="ARBA00004245"/>
    </source>
</evidence>
<feature type="compositionally biased region" description="Low complexity" evidence="10">
    <location>
        <begin position="452"/>
        <end position="469"/>
    </location>
</feature>
<dbReference type="InterPro" id="IPR056524">
    <property type="entry name" value="KIF6/9_C"/>
</dbReference>
<dbReference type="AlphaFoldDB" id="A0A6F9DGQ3"/>
<keyword evidence="2 9" id="KW-0493">Microtubule</keyword>
<dbReference type="GO" id="GO:0007018">
    <property type="term" value="P:microtubule-based movement"/>
    <property type="evidence" value="ECO:0007669"/>
    <property type="project" value="InterPro"/>
</dbReference>
<evidence type="ECO:0000256" key="7">
    <source>
        <dbReference type="ARBA" id="ARBA00023212"/>
    </source>
</evidence>
<comment type="similarity">
    <text evidence="8 9">Belongs to the TRAFAC class myosin-kinesin ATPase superfamily. Kinesin family.</text>
</comment>
<evidence type="ECO:0000256" key="6">
    <source>
        <dbReference type="ARBA" id="ARBA00023175"/>
    </source>
</evidence>
<feature type="region of interest" description="Disordered" evidence="10">
    <location>
        <begin position="427"/>
        <end position="516"/>
    </location>
</feature>
<dbReference type="InterPro" id="IPR019821">
    <property type="entry name" value="Kinesin_motor_CS"/>
</dbReference>
<dbReference type="EMBL" id="LR786223">
    <property type="protein sequence ID" value="CAB3259115.1"/>
    <property type="molecule type" value="mRNA"/>
</dbReference>
<evidence type="ECO:0000256" key="4">
    <source>
        <dbReference type="ARBA" id="ARBA00022840"/>
    </source>
</evidence>
<dbReference type="SUPFAM" id="SSF52540">
    <property type="entry name" value="P-loop containing nucleoside triphosphate hydrolases"/>
    <property type="match status" value="1"/>
</dbReference>
<sequence length="753" mass="83217">MATNAFEGYNGTLMAYGQTGAGKTFTITGATENYKQRGVIPRAIAQIFRSIEEQSDKSVSVRISYLEIYNENMFDLLSTLPESGASSSGYGDAMTIVEGGDGSVCVKGLSLHTANNEGEALNLLFEGETNRAIAAHSLNKNSSRSHCVFTIHIESRSRTESNAKYVTSKLNLVDLAGSERIGKTGSEGQIQREAMYINKSLSFLEQTVIALADKNRGHVPYRQTKLTHVLKDSIGGRCCTTLIANVYGDAAQLEETISTLRFAMRMMCVPVQAAVNDHYDPWLLVRELESEIKQLKQELAMHNTLANRSQVNYGVLSDGQIADIKKQVRLFLEGKTSEIDVTNLRHVSAVFGQFRNVVMEMENAVTEQYKRKFVLLDKTDSDIMLTLQKAGLPLDDEGNYIGGADGSHGAGGQHQAATAVHPISIPGAKVKAGGSIASPKRRSGKKSRAGGSPTSRAPASPSPPVMSDAGAKLAKSGGGVGAATDTDSARKDSVSAESNADERKATSRPSTPPSRAQVFEEFKKEQGIEITRILNENKQILLSKKQMVRDMAHAVNATKHMIDGCRVALERKKNERMEQGEFVNEDGEPVIDEEEFQLITQLKNLKQTYRNDYDELRGFKSEVEYCQKLVDQCRQRLIQEFDAWYSESFLQDQQESSAVAGYGSRPGVQVPARLQLTSQQMNLEDDQEKFERIQQELLMDHQDSAAFYNAKMRTQHRQTYERAMAQAQPSRNPPGIPQVQLKNKPPNQLSFVY</sequence>
<dbReference type="PRINTS" id="PR00380">
    <property type="entry name" value="KINESINHEAVY"/>
</dbReference>
<feature type="domain" description="Kinesin motor" evidence="11">
    <location>
        <begin position="1"/>
        <end position="269"/>
    </location>
</feature>
<keyword evidence="7" id="KW-0206">Cytoskeleton</keyword>
<dbReference type="Pfam" id="PF23735">
    <property type="entry name" value="KIF9"/>
    <property type="match status" value="1"/>
</dbReference>
<protein>
    <recommendedName>
        <fullName evidence="9">Kinesin-like protein</fullName>
    </recommendedName>
</protein>
<dbReference type="SMART" id="SM00129">
    <property type="entry name" value="KISc"/>
    <property type="match status" value="1"/>
</dbReference>
<dbReference type="Pfam" id="PF00225">
    <property type="entry name" value="Kinesin"/>
    <property type="match status" value="1"/>
</dbReference>
<feature type="binding site" evidence="8">
    <location>
        <begin position="17"/>
        <end position="24"/>
    </location>
    <ligand>
        <name>ATP</name>
        <dbReference type="ChEBI" id="CHEBI:30616"/>
    </ligand>
</feature>
<evidence type="ECO:0000256" key="3">
    <source>
        <dbReference type="ARBA" id="ARBA00022741"/>
    </source>
</evidence>
<keyword evidence="3 8" id="KW-0547">Nucleotide-binding</keyword>
<feature type="compositionally biased region" description="Basic residues" evidence="10">
    <location>
        <begin position="439"/>
        <end position="448"/>
    </location>
</feature>
<reference evidence="12" key="1">
    <citation type="submission" date="2020-04" db="EMBL/GenBank/DDBJ databases">
        <authorList>
            <person name="Neveu A P."/>
        </authorList>
    </citation>
    <scope>NUCLEOTIDE SEQUENCE</scope>
    <source>
        <tissue evidence="12">Whole embryo</tissue>
    </source>
</reference>
<dbReference type="GO" id="GO:0005874">
    <property type="term" value="C:microtubule"/>
    <property type="evidence" value="ECO:0007669"/>
    <property type="project" value="UniProtKB-KW"/>
</dbReference>
<dbReference type="PANTHER" id="PTHR47968:SF36">
    <property type="entry name" value="KINESIN HEAVY CHAIN ISOFORM X1"/>
    <property type="match status" value="1"/>
</dbReference>
<name>A0A6F9DGQ3_9ASCI</name>
<proteinExistence type="evidence at transcript level"/>
<evidence type="ECO:0000259" key="11">
    <source>
        <dbReference type="PROSITE" id="PS50067"/>
    </source>
</evidence>
<evidence type="ECO:0000256" key="8">
    <source>
        <dbReference type="PROSITE-ProRule" id="PRU00283"/>
    </source>
</evidence>
<evidence type="ECO:0000256" key="9">
    <source>
        <dbReference type="RuleBase" id="RU000394"/>
    </source>
</evidence>
<dbReference type="Gene3D" id="3.40.850.10">
    <property type="entry name" value="Kinesin motor domain"/>
    <property type="match status" value="1"/>
</dbReference>
<gene>
    <name evidence="12" type="primary">Kif9</name>
</gene>
<dbReference type="PANTHER" id="PTHR47968">
    <property type="entry name" value="CENTROMERE PROTEIN E"/>
    <property type="match status" value="1"/>
</dbReference>
<feature type="compositionally biased region" description="Basic and acidic residues" evidence="10">
    <location>
        <begin position="487"/>
        <end position="505"/>
    </location>
</feature>
<evidence type="ECO:0000313" key="12">
    <source>
        <dbReference type="EMBL" id="CAB3259115.1"/>
    </source>
</evidence>
<dbReference type="PROSITE" id="PS00411">
    <property type="entry name" value="KINESIN_MOTOR_1"/>
    <property type="match status" value="1"/>
</dbReference>
<keyword evidence="6 8" id="KW-0505">Motor protein</keyword>
<evidence type="ECO:0000256" key="10">
    <source>
        <dbReference type="SAM" id="MobiDB-lite"/>
    </source>
</evidence>
<dbReference type="InterPro" id="IPR027417">
    <property type="entry name" value="P-loop_NTPase"/>
</dbReference>
<dbReference type="InterPro" id="IPR036961">
    <property type="entry name" value="Kinesin_motor_dom_sf"/>
</dbReference>